<proteinExistence type="predicted"/>
<dbReference type="PROSITE" id="PS50234">
    <property type="entry name" value="VWFA"/>
    <property type="match status" value="1"/>
</dbReference>
<organism evidence="2 3">
    <name type="scientific">Setaria italica</name>
    <name type="common">Foxtail millet</name>
    <name type="synonym">Panicum italicum</name>
    <dbReference type="NCBI Taxonomy" id="4555"/>
    <lineage>
        <taxon>Eukaryota</taxon>
        <taxon>Viridiplantae</taxon>
        <taxon>Streptophyta</taxon>
        <taxon>Embryophyta</taxon>
        <taxon>Tracheophyta</taxon>
        <taxon>Spermatophyta</taxon>
        <taxon>Magnoliopsida</taxon>
        <taxon>Liliopsida</taxon>
        <taxon>Poales</taxon>
        <taxon>Poaceae</taxon>
        <taxon>PACMAD clade</taxon>
        <taxon>Panicoideae</taxon>
        <taxon>Panicodae</taxon>
        <taxon>Paniceae</taxon>
        <taxon>Cenchrinae</taxon>
        <taxon>Setaria</taxon>
    </lineage>
</organism>
<protein>
    <recommendedName>
        <fullName evidence="1">VWFA domain-containing protein</fullName>
    </recommendedName>
</protein>
<dbReference type="InterPro" id="IPR051266">
    <property type="entry name" value="CLCR"/>
</dbReference>
<reference evidence="2" key="2">
    <citation type="submission" date="2018-08" db="UniProtKB">
        <authorList>
            <consortium name="EnsemblPlants"/>
        </authorList>
    </citation>
    <scope>IDENTIFICATION</scope>
    <source>
        <strain evidence="2">Yugu1</strain>
    </source>
</reference>
<dbReference type="PANTHER" id="PTHR10579">
    <property type="entry name" value="CALCIUM-ACTIVATED CHLORIDE CHANNEL REGULATOR"/>
    <property type="match status" value="1"/>
</dbReference>
<dbReference type="EMBL" id="AGNK02004049">
    <property type="status" value="NOT_ANNOTATED_CDS"/>
    <property type="molecule type" value="Genomic_DNA"/>
</dbReference>
<dbReference type="InParanoid" id="K3Y6M1"/>
<reference evidence="3" key="1">
    <citation type="journal article" date="2012" name="Nat. Biotechnol.">
        <title>Reference genome sequence of the model plant Setaria.</title>
        <authorList>
            <person name="Bennetzen J.L."/>
            <person name="Schmutz J."/>
            <person name="Wang H."/>
            <person name="Percifield R."/>
            <person name="Hawkins J."/>
            <person name="Pontaroli A.C."/>
            <person name="Estep M."/>
            <person name="Feng L."/>
            <person name="Vaughn J.N."/>
            <person name="Grimwood J."/>
            <person name="Jenkins J."/>
            <person name="Barry K."/>
            <person name="Lindquist E."/>
            <person name="Hellsten U."/>
            <person name="Deshpande S."/>
            <person name="Wang X."/>
            <person name="Wu X."/>
            <person name="Mitros T."/>
            <person name="Triplett J."/>
            <person name="Yang X."/>
            <person name="Ye C.Y."/>
            <person name="Mauro-Herrera M."/>
            <person name="Wang L."/>
            <person name="Li P."/>
            <person name="Sharma M."/>
            <person name="Sharma R."/>
            <person name="Ronald P.C."/>
            <person name="Panaud O."/>
            <person name="Kellogg E.A."/>
            <person name="Brutnell T.P."/>
            <person name="Doust A.N."/>
            <person name="Tuskan G.A."/>
            <person name="Rokhsar D."/>
            <person name="Devos K.M."/>
        </authorList>
    </citation>
    <scope>NUCLEOTIDE SEQUENCE [LARGE SCALE GENOMIC DNA]</scope>
    <source>
        <strain evidence="3">cv. Yugu1</strain>
    </source>
</reference>
<dbReference type="InterPro" id="IPR002035">
    <property type="entry name" value="VWF_A"/>
</dbReference>
<dbReference type="Proteomes" id="UP000004995">
    <property type="component" value="Unassembled WGS sequence"/>
</dbReference>
<evidence type="ECO:0000259" key="1">
    <source>
        <dbReference type="PROSITE" id="PS50234"/>
    </source>
</evidence>
<dbReference type="Gene3D" id="3.40.50.410">
    <property type="entry name" value="von Willebrand factor, type A domain"/>
    <property type="match status" value="1"/>
</dbReference>
<dbReference type="Gramene" id="KQK96196">
    <property type="protein sequence ID" value="KQK96196"/>
    <property type="gene ID" value="SETIT_009862mg"/>
</dbReference>
<dbReference type="Pfam" id="PF00092">
    <property type="entry name" value="VWA"/>
    <property type="match status" value="1"/>
</dbReference>
<dbReference type="AlphaFoldDB" id="K3Y6M1"/>
<sequence length="516" mass="57100">MATDGQVIPSAMQLSTFTKVTSIPKEESYKDFPVAVRVKAPEMTFHEHALVDIVAVIDVSGTMGWNYVNGSAVPNHRLELVKEAMKKVIENLGGAQNRLAVVPFSDKVIEAGVTPLTEMTKEGQQRVQKTVDGLKPGGGTAFRAPLQKAAQILDDRKAVEDRLAFIIFLSDGKDTYGFSKEDIPRAYQIHTFGISEDHSAEALQNMATVTSGSYTTITNNDLDKITEKMDQLSDKLSSIVAVDMSIYLKSLNPGVSLLRIESCTADDTSSKSQISDNKLSANIFVRTISSSEEREFTAYLHVPESQGNGSKGVMELLTVGGRYNQSWDRKQITLSESVVTIERPGSTPPAPSSCKELNWIEERVEYWCKVKLDLSAMYDKAEAEAGVTVSGGESQCQCQCQDLQTLRAGSLVAIDRAMHHDIYTALQPWWRGGTSDRECAFNNGAGCQGCLTVRMLHIPRSLEMQASNGRWRTENDPRIHTIRCGPKQMNHIQTLKQVNTFLCDKNAPWDHEELEK</sequence>
<dbReference type="EnsemblPlants" id="KQK96196">
    <property type="protein sequence ID" value="KQK96196"/>
    <property type="gene ID" value="SETIT_009862mg"/>
</dbReference>
<dbReference type="OMA" id="ERVEYWH"/>
<feature type="domain" description="VWFA" evidence="1">
    <location>
        <begin position="52"/>
        <end position="236"/>
    </location>
</feature>
<evidence type="ECO:0000313" key="2">
    <source>
        <dbReference type="EnsemblPlants" id="KQK96196"/>
    </source>
</evidence>
<dbReference type="SUPFAM" id="SSF53300">
    <property type="entry name" value="vWA-like"/>
    <property type="match status" value="1"/>
</dbReference>
<dbReference type="InterPro" id="IPR036465">
    <property type="entry name" value="vWFA_dom_sf"/>
</dbReference>
<accession>K3Y6M1</accession>
<gene>
    <name evidence="2" type="primary">LOC101781407</name>
</gene>
<dbReference type="eggNOG" id="ENOG502R27N">
    <property type="taxonomic scope" value="Eukaryota"/>
</dbReference>
<name>K3Y6M1_SETIT</name>
<dbReference type="PANTHER" id="PTHR10579:SF122">
    <property type="entry name" value="VWFA DOMAIN-CONTAINING PROTEIN"/>
    <property type="match status" value="1"/>
</dbReference>
<keyword evidence="3" id="KW-1185">Reference proteome</keyword>
<dbReference type="SMART" id="SM00327">
    <property type="entry name" value="VWA"/>
    <property type="match status" value="1"/>
</dbReference>
<evidence type="ECO:0000313" key="3">
    <source>
        <dbReference type="Proteomes" id="UP000004995"/>
    </source>
</evidence>